<protein>
    <submittedName>
        <fullName evidence="1">13079_t:CDS:1</fullName>
    </submittedName>
</protein>
<name>A0ACA9PB14_9GLOM</name>
<dbReference type="EMBL" id="CAJVPU010026141">
    <property type="protein sequence ID" value="CAG8698823.1"/>
    <property type="molecule type" value="Genomic_DNA"/>
</dbReference>
<accession>A0ACA9PB14</accession>
<feature type="non-terminal residue" evidence="1">
    <location>
        <position position="1"/>
    </location>
</feature>
<organism evidence="1 2">
    <name type="scientific">Dentiscutata heterogama</name>
    <dbReference type="NCBI Taxonomy" id="1316150"/>
    <lineage>
        <taxon>Eukaryota</taxon>
        <taxon>Fungi</taxon>
        <taxon>Fungi incertae sedis</taxon>
        <taxon>Mucoromycota</taxon>
        <taxon>Glomeromycotina</taxon>
        <taxon>Glomeromycetes</taxon>
        <taxon>Diversisporales</taxon>
        <taxon>Gigasporaceae</taxon>
        <taxon>Dentiscutata</taxon>
    </lineage>
</organism>
<gene>
    <name evidence="1" type="ORF">DHETER_LOCUS11650</name>
</gene>
<sequence length="121" mass="14803">WIPYENFKKIEYLNEGGFGKVYSAIWTDGRILEWNDRTQQWKRKGKMNVALKILHNSYAKFDEFLQEQLIVRCWDRSPVNRPNADELFTTFYNWWKEKDSKDSELYKQIQKSKKFTKINPR</sequence>
<feature type="non-terminal residue" evidence="1">
    <location>
        <position position="121"/>
    </location>
</feature>
<reference evidence="1" key="1">
    <citation type="submission" date="2021-06" db="EMBL/GenBank/DDBJ databases">
        <authorList>
            <person name="Kallberg Y."/>
            <person name="Tangrot J."/>
            <person name="Rosling A."/>
        </authorList>
    </citation>
    <scope>NUCLEOTIDE SEQUENCE</scope>
    <source>
        <strain evidence="1">IL203A</strain>
    </source>
</reference>
<proteinExistence type="predicted"/>
<evidence type="ECO:0000313" key="2">
    <source>
        <dbReference type="Proteomes" id="UP000789702"/>
    </source>
</evidence>
<evidence type="ECO:0000313" key="1">
    <source>
        <dbReference type="EMBL" id="CAG8698823.1"/>
    </source>
</evidence>
<keyword evidence="2" id="KW-1185">Reference proteome</keyword>
<comment type="caution">
    <text evidence="1">The sequence shown here is derived from an EMBL/GenBank/DDBJ whole genome shotgun (WGS) entry which is preliminary data.</text>
</comment>
<dbReference type="Proteomes" id="UP000789702">
    <property type="component" value="Unassembled WGS sequence"/>
</dbReference>